<name>A0A1F7F7Z2_UNCRA</name>
<evidence type="ECO:0008006" key="4">
    <source>
        <dbReference type="Google" id="ProtNLM"/>
    </source>
</evidence>
<comment type="caution">
    <text evidence="2">The sequence shown here is derived from an EMBL/GenBank/DDBJ whole genome shotgun (WGS) entry which is preliminary data.</text>
</comment>
<dbReference type="Proteomes" id="UP000179243">
    <property type="component" value="Unassembled WGS sequence"/>
</dbReference>
<proteinExistence type="predicted"/>
<accession>A0A1F7F7Z2</accession>
<gene>
    <name evidence="2" type="ORF">A2519_07530</name>
</gene>
<dbReference type="AlphaFoldDB" id="A0A1F7F7Z2"/>
<evidence type="ECO:0000313" key="2">
    <source>
        <dbReference type="EMBL" id="OGK02784.1"/>
    </source>
</evidence>
<evidence type="ECO:0000313" key="3">
    <source>
        <dbReference type="Proteomes" id="UP000179243"/>
    </source>
</evidence>
<sequence length="393" mass="43152">MLTKTCFLALLFLSISLMTVPLFASAEMKDDCFDRFFKKSVIDGSSTPGKYNLDVRMGKAGSTLGFIFDVKNPFVKKDNISQTFGLLFYKFEDTLVPPAITPANGTSIIGITAFSLAYGWNWYGLPLNTNLYAGLNLYMGGETRMVKQADGTLADKGPGVFAPAPYFYFVNPWSEKVKTKLDIMVSHNWQEMAKLAAEVFVTLPGWMFESVVDRTGSTYSDSYRSSVGIAKRLTTKQVLGLFIPAVRNAPEGDSSMAQVDAMFGGSTGYLKFSGGTTFTVNNVIGETFADKAGSSDNYYFKGEFSYILLLGLGYKVGEGLGFRFGLNYGLNLDAISTMQGQSQGIESAEKAGFFSLKHKTVYVALEYMNDYVAEDIFGSRVVPSMFHISLAIR</sequence>
<feature type="signal peptide" evidence="1">
    <location>
        <begin position="1"/>
        <end position="26"/>
    </location>
</feature>
<keyword evidence="1" id="KW-0732">Signal</keyword>
<dbReference type="EMBL" id="MFYX01000102">
    <property type="protein sequence ID" value="OGK02784.1"/>
    <property type="molecule type" value="Genomic_DNA"/>
</dbReference>
<organism evidence="2 3">
    <name type="scientific">Candidatus Raymondbacteria bacterium RIFOXYD12_FULL_49_13</name>
    <dbReference type="NCBI Taxonomy" id="1817890"/>
    <lineage>
        <taxon>Bacteria</taxon>
        <taxon>Raymondiibacteriota</taxon>
    </lineage>
</organism>
<protein>
    <recommendedName>
        <fullName evidence="4">Outer membrane protein beta-barrel domain-containing protein</fullName>
    </recommendedName>
</protein>
<feature type="chain" id="PRO_5009528480" description="Outer membrane protein beta-barrel domain-containing protein" evidence="1">
    <location>
        <begin position="27"/>
        <end position="393"/>
    </location>
</feature>
<evidence type="ECO:0000256" key="1">
    <source>
        <dbReference type="SAM" id="SignalP"/>
    </source>
</evidence>
<reference evidence="2 3" key="1">
    <citation type="journal article" date="2016" name="Nat. Commun.">
        <title>Thousands of microbial genomes shed light on interconnected biogeochemical processes in an aquifer system.</title>
        <authorList>
            <person name="Anantharaman K."/>
            <person name="Brown C.T."/>
            <person name="Hug L.A."/>
            <person name="Sharon I."/>
            <person name="Castelle C.J."/>
            <person name="Probst A.J."/>
            <person name="Thomas B.C."/>
            <person name="Singh A."/>
            <person name="Wilkins M.J."/>
            <person name="Karaoz U."/>
            <person name="Brodie E.L."/>
            <person name="Williams K.H."/>
            <person name="Hubbard S.S."/>
            <person name="Banfield J.F."/>
        </authorList>
    </citation>
    <scope>NUCLEOTIDE SEQUENCE [LARGE SCALE GENOMIC DNA]</scope>
</reference>